<protein>
    <submittedName>
        <fullName evidence="2">Uncharacterized protein</fullName>
    </submittedName>
</protein>
<dbReference type="Proteomes" id="UP000032076">
    <property type="component" value="Unassembled WGS sequence"/>
</dbReference>
<dbReference type="AlphaFoldDB" id="A0A090IQD8"/>
<feature type="signal peptide" evidence="1">
    <location>
        <begin position="1"/>
        <end position="26"/>
    </location>
</feature>
<dbReference type="InterPro" id="IPR009343">
    <property type="entry name" value="DUF1002"/>
</dbReference>
<dbReference type="KEGG" id="bthv:CQJ30_02655"/>
<name>A0A090IQD8_9BACI</name>
<dbReference type="eggNOG" id="COG4086">
    <property type="taxonomic scope" value="Bacteria"/>
</dbReference>
<dbReference type="OrthoDB" id="9810153at2"/>
<evidence type="ECO:0000313" key="4">
    <source>
        <dbReference type="Proteomes" id="UP000032076"/>
    </source>
</evidence>
<dbReference type="RefSeq" id="WP_034767577.1">
    <property type="nucleotide sequence ID" value="NZ_CCRF01000013.1"/>
</dbReference>
<sequence length="306" mass="33931">MFKKMLKVLSIFIIFFGLSVSQVVLASEGEKEKVIDEKNGPAIVVLGERLSEAQKEQTRKLLKVDEEAEVKEIIVTGADAAKYIKGDPNSNMYSSAKIKRLDKGEGIRVIQVTPENITEVTNDMYANALLTAGVEDAQIEVASPVKVTGHSALTGIFKAYEVTGEKLDTDRLKVANEELDVATKLAEDAGVDQDKVSQLLTEIKQAIAEQNPATKEEVEQIVQEQLKNLNIELSPEYKQMLIDLFDKIRSLDINFDEVKSQLENLAGDIQKKLEDAGVDKGFLQSVADFIKQIFQSIADFFKSLFS</sequence>
<dbReference type="EMBL" id="JXLU01000077">
    <property type="protein sequence ID" value="KIO72964.1"/>
    <property type="molecule type" value="Genomic_DNA"/>
</dbReference>
<feature type="chain" id="PRO_5010406665" evidence="1">
    <location>
        <begin position="27"/>
        <end position="306"/>
    </location>
</feature>
<evidence type="ECO:0000256" key="1">
    <source>
        <dbReference type="SAM" id="SignalP"/>
    </source>
</evidence>
<dbReference type="STRING" id="35841.B4167_0285"/>
<dbReference type="PATRIC" id="fig|35841.6.peg.1337"/>
<gene>
    <name evidence="3" type="ORF">B4167_0285</name>
    <name evidence="2" type="ORF">BT1A1_0410</name>
</gene>
<accession>A0A090IQD8</accession>
<dbReference type="GeneID" id="92959575"/>
<reference evidence="2 5" key="1">
    <citation type="submission" date="2014-07" db="EMBL/GenBank/DDBJ databases">
        <authorList>
            <person name="Wibberg Daniel"/>
        </authorList>
    </citation>
    <scope>NUCLEOTIDE SEQUENCE [LARGE SCALE GENOMIC DNA]</scope>
</reference>
<dbReference type="EMBL" id="CCRF01000013">
    <property type="protein sequence ID" value="CEE00271.1"/>
    <property type="molecule type" value="Genomic_DNA"/>
</dbReference>
<evidence type="ECO:0000313" key="2">
    <source>
        <dbReference type="EMBL" id="CEE00271.1"/>
    </source>
</evidence>
<evidence type="ECO:0000313" key="3">
    <source>
        <dbReference type="EMBL" id="KIO72964.1"/>
    </source>
</evidence>
<organism evidence="2 5">
    <name type="scientific">Caldibacillus thermoamylovorans</name>
    <dbReference type="NCBI Taxonomy" id="35841"/>
    <lineage>
        <taxon>Bacteria</taxon>
        <taxon>Bacillati</taxon>
        <taxon>Bacillota</taxon>
        <taxon>Bacilli</taxon>
        <taxon>Bacillales</taxon>
        <taxon>Bacillaceae</taxon>
        <taxon>Caldibacillus</taxon>
    </lineage>
</organism>
<evidence type="ECO:0000313" key="5">
    <source>
        <dbReference type="Proteomes" id="UP000040576"/>
    </source>
</evidence>
<proteinExistence type="predicted"/>
<keyword evidence="5" id="KW-1185">Reference proteome</keyword>
<dbReference type="Pfam" id="PF06207">
    <property type="entry name" value="DUF1002"/>
    <property type="match status" value="1"/>
</dbReference>
<reference evidence="3 4" key="2">
    <citation type="submission" date="2015-01" db="EMBL/GenBank/DDBJ databases">
        <title>Draft Genome Sequences of Four Bacillus thermoamylovorans Strains, Isolated From Food Products.</title>
        <authorList>
            <person name="Krawcyk A.O."/>
            <person name="Berendsen E.M."/>
            <person name="Eijlander R.T."/>
            <person name="de Jong A."/>
            <person name="Wells-Bennik M."/>
            <person name="Kuipers O.P."/>
        </authorList>
    </citation>
    <scope>NUCLEOTIDE SEQUENCE [LARGE SCALE GENOMIC DNA]</scope>
    <source>
        <strain evidence="3 4">B4167</strain>
    </source>
</reference>
<dbReference type="Proteomes" id="UP000040576">
    <property type="component" value="Unassembled WGS sequence"/>
</dbReference>
<keyword evidence="1" id="KW-0732">Signal</keyword>